<name>A0A251VDV3_HELAN</name>
<gene>
    <name evidence="1" type="ORF">HannXRQ_Chr02g0038361</name>
</gene>
<sequence length="57" mass="6751">MIQHSYHLTNPYVFHILQICHKTIFISNPNIFSLSTLISYTFHLLQKKKKKSVYVSV</sequence>
<accession>A0A251VDV3</accession>
<evidence type="ECO:0000313" key="2">
    <source>
        <dbReference type="Proteomes" id="UP000215914"/>
    </source>
</evidence>
<dbReference type="InParanoid" id="A0A251VDV3"/>
<keyword evidence="2" id="KW-1185">Reference proteome</keyword>
<dbReference type="AlphaFoldDB" id="A0A251VDV3"/>
<reference evidence="2" key="1">
    <citation type="journal article" date="2017" name="Nature">
        <title>The sunflower genome provides insights into oil metabolism, flowering and Asterid evolution.</title>
        <authorList>
            <person name="Badouin H."/>
            <person name="Gouzy J."/>
            <person name="Grassa C.J."/>
            <person name="Murat F."/>
            <person name="Staton S.E."/>
            <person name="Cottret L."/>
            <person name="Lelandais-Briere C."/>
            <person name="Owens G.L."/>
            <person name="Carrere S."/>
            <person name="Mayjonade B."/>
            <person name="Legrand L."/>
            <person name="Gill N."/>
            <person name="Kane N.C."/>
            <person name="Bowers J.E."/>
            <person name="Hubner S."/>
            <person name="Bellec A."/>
            <person name="Berard A."/>
            <person name="Berges H."/>
            <person name="Blanchet N."/>
            <person name="Boniface M.C."/>
            <person name="Brunel D."/>
            <person name="Catrice O."/>
            <person name="Chaidir N."/>
            <person name="Claudel C."/>
            <person name="Donnadieu C."/>
            <person name="Faraut T."/>
            <person name="Fievet G."/>
            <person name="Helmstetter N."/>
            <person name="King M."/>
            <person name="Knapp S.J."/>
            <person name="Lai Z."/>
            <person name="Le Paslier M.C."/>
            <person name="Lippi Y."/>
            <person name="Lorenzon L."/>
            <person name="Mandel J.R."/>
            <person name="Marage G."/>
            <person name="Marchand G."/>
            <person name="Marquand E."/>
            <person name="Bret-Mestries E."/>
            <person name="Morien E."/>
            <person name="Nambeesan S."/>
            <person name="Nguyen T."/>
            <person name="Pegot-Espagnet P."/>
            <person name="Pouilly N."/>
            <person name="Raftis F."/>
            <person name="Sallet E."/>
            <person name="Schiex T."/>
            <person name="Thomas J."/>
            <person name="Vandecasteele C."/>
            <person name="Vares D."/>
            <person name="Vear F."/>
            <person name="Vautrin S."/>
            <person name="Crespi M."/>
            <person name="Mangin B."/>
            <person name="Burke J.M."/>
            <person name="Salse J."/>
            <person name="Munos S."/>
            <person name="Vincourt P."/>
            <person name="Rieseberg L.H."/>
            <person name="Langlade N.B."/>
        </authorList>
    </citation>
    <scope>NUCLEOTIDE SEQUENCE [LARGE SCALE GENOMIC DNA]</scope>
    <source>
        <strain evidence="2">cv. SF193</strain>
    </source>
</reference>
<protein>
    <submittedName>
        <fullName evidence="1">Uncharacterized protein</fullName>
    </submittedName>
</protein>
<evidence type="ECO:0000313" key="1">
    <source>
        <dbReference type="EMBL" id="OTG33775.1"/>
    </source>
</evidence>
<dbReference type="Proteomes" id="UP000215914">
    <property type="component" value="Chromosome 2"/>
</dbReference>
<dbReference type="EMBL" id="CM007891">
    <property type="protein sequence ID" value="OTG33775.1"/>
    <property type="molecule type" value="Genomic_DNA"/>
</dbReference>
<organism evidence="1 2">
    <name type="scientific">Helianthus annuus</name>
    <name type="common">Common sunflower</name>
    <dbReference type="NCBI Taxonomy" id="4232"/>
    <lineage>
        <taxon>Eukaryota</taxon>
        <taxon>Viridiplantae</taxon>
        <taxon>Streptophyta</taxon>
        <taxon>Embryophyta</taxon>
        <taxon>Tracheophyta</taxon>
        <taxon>Spermatophyta</taxon>
        <taxon>Magnoliopsida</taxon>
        <taxon>eudicotyledons</taxon>
        <taxon>Gunneridae</taxon>
        <taxon>Pentapetalae</taxon>
        <taxon>asterids</taxon>
        <taxon>campanulids</taxon>
        <taxon>Asterales</taxon>
        <taxon>Asteraceae</taxon>
        <taxon>Asteroideae</taxon>
        <taxon>Heliantheae alliance</taxon>
        <taxon>Heliantheae</taxon>
        <taxon>Helianthus</taxon>
    </lineage>
</organism>
<proteinExistence type="predicted"/>